<evidence type="ECO:0000313" key="1">
    <source>
        <dbReference type="EMBL" id="EFF67768.1"/>
    </source>
</evidence>
<organism evidence="1 2">
    <name type="scientific">Eshraghiella crossota DSM 2876</name>
    <dbReference type="NCBI Taxonomy" id="511680"/>
    <lineage>
        <taxon>Bacteria</taxon>
        <taxon>Bacillati</taxon>
        <taxon>Bacillota</taxon>
        <taxon>Clostridia</taxon>
        <taxon>Lachnospirales</taxon>
        <taxon>Lachnospiraceae</taxon>
        <taxon>Eshraghiella</taxon>
    </lineage>
</organism>
<sequence length="129" mass="15189">MYYQTNQHLSYFFYFEVAICDLKINCTFLISHSQSVSTSIDRYFHLIIKRTSIEEAKTAVSQKLEEINLRPFKKRLGNRRSAFEDEEREFMLPLPKAPYEPAVWSTAKVQNDYLISVSLYIGVSIFLFL</sequence>
<dbReference type="EMBL" id="ABWN01000035">
    <property type="protein sequence ID" value="EFF67768.1"/>
    <property type="molecule type" value="Genomic_DNA"/>
</dbReference>
<reference evidence="1 2" key="1">
    <citation type="submission" date="2010-02" db="EMBL/GenBank/DDBJ databases">
        <authorList>
            <person name="Weinstock G."/>
            <person name="Sodergren E."/>
            <person name="Clifton S."/>
            <person name="Fulton L."/>
            <person name="Fulton B."/>
            <person name="Courtney L."/>
            <person name="Fronick C."/>
            <person name="Harrison M."/>
            <person name="Strong C."/>
            <person name="Farmer C."/>
            <person name="Delahaunty K."/>
            <person name="Markovic C."/>
            <person name="Hall O."/>
            <person name="Minx P."/>
            <person name="Tomlinson C."/>
            <person name="Mitreva M."/>
            <person name="Nelson J."/>
            <person name="Hou S."/>
            <person name="Wollam A."/>
            <person name="Pepin K.H."/>
            <person name="Johnson M."/>
            <person name="Bhonagiri V."/>
            <person name="Zhang X."/>
            <person name="Suruliraj S."/>
            <person name="Warren W."/>
            <person name="Chinwalla A."/>
            <person name="Mardis E.R."/>
            <person name="Wilson R.K."/>
        </authorList>
    </citation>
    <scope>NUCLEOTIDE SEQUENCE [LARGE SCALE GENOMIC DNA]</scope>
    <source>
        <strain evidence="1 2">DSM 2876</strain>
    </source>
</reference>
<evidence type="ECO:0000313" key="2">
    <source>
        <dbReference type="Proteomes" id="UP000006238"/>
    </source>
</evidence>
<dbReference type="eggNOG" id="COG4584">
    <property type="taxonomic scope" value="Bacteria"/>
</dbReference>
<dbReference type="HOGENOM" id="CLU_1944716_0_0_9"/>
<comment type="caution">
    <text evidence="1">The sequence shown here is derived from an EMBL/GenBank/DDBJ whole genome shotgun (WGS) entry which is preliminary data.</text>
</comment>
<name>D4S1M1_9FIRM</name>
<gene>
    <name evidence="1" type="ORF">BUTYVIB_01992</name>
</gene>
<protein>
    <submittedName>
        <fullName evidence="1">Uncharacterized protein</fullName>
    </submittedName>
</protein>
<proteinExistence type="predicted"/>
<dbReference type="Proteomes" id="UP000006238">
    <property type="component" value="Unassembled WGS sequence"/>
</dbReference>
<accession>D4S1M1</accession>
<keyword evidence="2" id="KW-1185">Reference proteome</keyword>
<dbReference type="AlphaFoldDB" id="D4S1M1"/>